<proteinExistence type="predicted"/>
<name>A0A4P8WJT9_9EURY</name>
<dbReference type="GeneID" id="40266752"/>
<feature type="region of interest" description="Disordered" evidence="5">
    <location>
        <begin position="370"/>
        <end position="408"/>
    </location>
</feature>
<dbReference type="OrthoDB" id="9576at2157"/>
<evidence type="ECO:0000259" key="6">
    <source>
        <dbReference type="Pfam" id="PF00174"/>
    </source>
</evidence>
<evidence type="ECO:0000256" key="1">
    <source>
        <dbReference type="ARBA" id="ARBA00001924"/>
    </source>
</evidence>
<dbReference type="GO" id="GO:0020037">
    <property type="term" value="F:heme binding"/>
    <property type="evidence" value="ECO:0007669"/>
    <property type="project" value="TreeGrafter"/>
</dbReference>
<evidence type="ECO:0000256" key="4">
    <source>
        <dbReference type="ARBA" id="ARBA00023002"/>
    </source>
</evidence>
<reference evidence="9" key="1">
    <citation type="submission" date="2019-05" db="EMBL/GenBank/DDBJ databases">
        <title>Genome sequence and methylation pattern of the halophilic Archaeon Natrinema versiforme BOL5-4.</title>
        <authorList>
            <person name="DasSarma P."/>
            <person name="Anton B.P."/>
            <person name="DasSarma S.L."/>
            <person name="Martinez F.L."/>
            <person name="Guzman D."/>
            <person name="Roberts R.J."/>
            <person name="DasSarma S."/>
        </authorList>
    </citation>
    <scope>NUCLEOTIDE SEQUENCE [LARGE SCALE GENOMIC DNA]</scope>
    <source>
        <strain evidence="9">BOL5-4</strain>
    </source>
</reference>
<keyword evidence="4" id="KW-0560">Oxidoreductase</keyword>
<dbReference type="SUPFAM" id="SSF81296">
    <property type="entry name" value="E set domains"/>
    <property type="match status" value="1"/>
</dbReference>
<dbReference type="InterPro" id="IPR036374">
    <property type="entry name" value="OxRdtase_Mopterin-bd_sf"/>
</dbReference>
<evidence type="ECO:0000256" key="3">
    <source>
        <dbReference type="ARBA" id="ARBA00022723"/>
    </source>
</evidence>
<accession>A0A4P8WJT9</accession>
<sequence length="423" mass="46980">MSNSERSENRRREIDAILDRKAGTEAVTDLADRYRVVGAADRSTYANWLTPVEDHYVCHRNETLDPEVDSWTVSLTGVVDRENDLGMDAIRDEYPTVAVAHTMECAGNGRGYFDPETGSVQWEYGAASTAFWTGTPLRSILSDHGAATDDGTWLTAVGGDRPEVDGENDLFARSVPMAKILEDCILAYEINGQPLPPEHGRPVRLLVPGWYGVNSVKWVTELRVMDRMVHGPEWTDRDGDDYTRWQQSSYRIHPEGVEPESNATVSTFDTWDQWESDEIDHPYTFDENVKSTIGFPEDGATVSPRADGVIEVVGVAWAGDDDVTAIDISTDGGDSWAEGSFFGPDYDCAWRLFRYPWEPEEGSYTLVSRATDEQGRRQPAQISQPDDADGGTADADGSEDYPWNEGGYAENAFLPHAVEVTVE</sequence>
<comment type="cofactor">
    <cofactor evidence="1">
        <name>Mo-molybdopterin</name>
        <dbReference type="ChEBI" id="CHEBI:71302"/>
    </cofactor>
</comment>
<feature type="domain" description="Moybdenum cofactor oxidoreductase dimerisation" evidence="7">
    <location>
        <begin position="285"/>
        <end position="381"/>
    </location>
</feature>
<dbReference type="PANTHER" id="PTHR19372">
    <property type="entry name" value="SULFITE REDUCTASE"/>
    <property type="match status" value="1"/>
</dbReference>
<dbReference type="AlphaFoldDB" id="A0A4P8WJT9"/>
<evidence type="ECO:0000313" key="9">
    <source>
        <dbReference type="Proteomes" id="UP000302218"/>
    </source>
</evidence>
<protein>
    <submittedName>
        <fullName evidence="8">Sulfite oxidase</fullName>
    </submittedName>
</protein>
<evidence type="ECO:0000256" key="2">
    <source>
        <dbReference type="ARBA" id="ARBA00022505"/>
    </source>
</evidence>
<dbReference type="InterPro" id="IPR014756">
    <property type="entry name" value="Ig_E-set"/>
</dbReference>
<dbReference type="InterPro" id="IPR005066">
    <property type="entry name" value="MoCF_OxRdtse_dimer"/>
</dbReference>
<dbReference type="CDD" id="cd02110">
    <property type="entry name" value="SO_family_Moco_dimer"/>
    <property type="match status" value="1"/>
</dbReference>
<organism evidence="8 9">
    <name type="scientific">Natrinema versiforme</name>
    <dbReference type="NCBI Taxonomy" id="88724"/>
    <lineage>
        <taxon>Archaea</taxon>
        <taxon>Methanobacteriati</taxon>
        <taxon>Methanobacteriota</taxon>
        <taxon>Stenosarchaea group</taxon>
        <taxon>Halobacteria</taxon>
        <taxon>Halobacteriales</taxon>
        <taxon>Natrialbaceae</taxon>
        <taxon>Natrinema</taxon>
    </lineage>
</organism>
<dbReference type="Gene3D" id="3.90.420.10">
    <property type="entry name" value="Oxidoreductase, molybdopterin-binding domain"/>
    <property type="match status" value="1"/>
</dbReference>
<evidence type="ECO:0000256" key="5">
    <source>
        <dbReference type="SAM" id="MobiDB-lite"/>
    </source>
</evidence>
<evidence type="ECO:0000259" key="7">
    <source>
        <dbReference type="Pfam" id="PF03404"/>
    </source>
</evidence>
<dbReference type="Gene3D" id="2.60.40.650">
    <property type="match status" value="1"/>
</dbReference>
<dbReference type="InterPro" id="IPR008335">
    <property type="entry name" value="Mopterin_OxRdtase_euk"/>
</dbReference>
<dbReference type="Pfam" id="PF00174">
    <property type="entry name" value="Oxidored_molyb"/>
    <property type="match status" value="1"/>
</dbReference>
<dbReference type="GO" id="GO:0043546">
    <property type="term" value="F:molybdopterin cofactor binding"/>
    <property type="evidence" value="ECO:0007669"/>
    <property type="project" value="TreeGrafter"/>
</dbReference>
<dbReference type="EMBL" id="CP040330">
    <property type="protein sequence ID" value="QCS43730.1"/>
    <property type="molecule type" value="Genomic_DNA"/>
</dbReference>
<gene>
    <name evidence="8" type="ORF">FEJ81_15725</name>
</gene>
<dbReference type="Proteomes" id="UP000302218">
    <property type="component" value="Chromosome"/>
</dbReference>
<keyword evidence="2" id="KW-0500">Molybdenum</keyword>
<dbReference type="RefSeq" id="WP_138246182.1">
    <property type="nucleotide sequence ID" value="NZ_CP040330.1"/>
</dbReference>
<dbReference type="GO" id="GO:0008482">
    <property type="term" value="F:sulfite oxidase activity"/>
    <property type="evidence" value="ECO:0007669"/>
    <property type="project" value="TreeGrafter"/>
</dbReference>
<dbReference type="KEGG" id="nvr:FEJ81_15725"/>
<dbReference type="Pfam" id="PF03404">
    <property type="entry name" value="Mo-co_dimer"/>
    <property type="match status" value="1"/>
</dbReference>
<dbReference type="PRINTS" id="PR00407">
    <property type="entry name" value="EUMOPTERIN"/>
</dbReference>
<dbReference type="SUPFAM" id="SSF56524">
    <property type="entry name" value="Oxidoreductase molybdopterin-binding domain"/>
    <property type="match status" value="1"/>
</dbReference>
<feature type="domain" description="Oxidoreductase molybdopterin-binding" evidence="6">
    <location>
        <begin position="67"/>
        <end position="229"/>
    </location>
</feature>
<dbReference type="PANTHER" id="PTHR19372:SF7">
    <property type="entry name" value="SULFITE OXIDASE, MITOCHONDRIAL"/>
    <property type="match status" value="1"/>
</dbReference>
<dbReference type="InterPro" id="IPR000572">
    <property type="entry name" value="OxRdtase_Mopterin-bd_dom"/>
</dbReference>
<keyword evidence="3" id="KW-0479">Metal-binding</keyword>
<evidence type="ECO:0000313" key="8">
    <source>
        <dbReference type="EMBL" id="QCS43730.1"/>
    </source>
</evidence>
<dbReference type="GO" id="GO:0030151">
    <property type="term" value="F:molybdenum ion binding"/>
    <property type="evidence" value="ECO:0007669"/>
    <property type="project" value="InterPro"/>
</dbReference>
<dbReference type="GO" id="GO:0006790">
    <property type="term" value="P:sulfur compound metabolic process"/>
    <property type="evidence" value="ECO:0007669"/>
    <property type="project" value="TreeGrafter"/>
</dbReference>